<evidence type="ECO:0000313" key="3">
    <source>
        <dbReference type="Proteomes" id="UP001646157"/>
    </source>
</evidence>
<reference evidence="2 3" key="1">
    <citation type="submission" date="2021-01" db="EMBL/GenBank/DDBJ databases">
        <title>Genomic Encyclopedia of Type Strains, Phase IV (KMG-IV): sequencing the most valuable type-strain genomes for metagenomic binning, comparative biology and taxonomic classification.</title>
        <authorList>
            <person name="Goeker M."/>
        </authorList>
    </citation>
    <scope>NUCLEOTIDE SEQUENCE [LARGE SCALE GENOMIC DNA]</scope>
    <source>
        <strain evidence="2 3">DSM 24834</strain>
    </source>
</reference>
<proteinExistence type="predicted"/>
<dbReference type="InterPro" id="IPR013022">
    <property type="entry name" value="Xyl_isomerase-like_TIM-brl"/>
</dbReference>
<organism evidence="2 3">
    <name type="scientific">Rossellomorea pakistanensis</name>
    <dbReference type="NCBI Taxonomy" id="992288"/>
    <lineage>
        <taxon>Bacteria</taxon>
        <taxon>Bacillati</taxon>
        <taxon>Bacillota</taxon>
        <taxon>Bacilli</taxon>
        <taxon>Bacillales</taxon>
        <taxon>Bacillaceae</taxon>
        <taxon>Rossellomorea</taxon>
    </lineage>
</organism>
<dbReference type="Gene3D" id="3.20.20.150">
    <property type="entry name" value="Divalent-metal-dependent TIM barrel enzymes"/>
    <property type="match status" value="1"/>
</dbReference>
<dbReference type="InterPro" id="IPR050312">
    <property type="entry name" value="IolE/XylAMocC-like"/>
</dbReference>
<dbReference type="InterPro" id="IPR036237">
    <property type="entry name" value="Xyl_isomerase-like_sf"/>
</dbReference>
<protein>
    <submittedName>
        <fullName evidence="2">Protein FrlC</fullName>
    </submittedName>
</protein>
<dbReference type="EMBL" id="JAFBDZ010000002">
    <property type="protein sequence ID" value="MBM7585120.1"/>
    <property type="molecule type" value="Genomic_DNA"/>
</dbReference>
<evidence type="ECO:0000313" key="2">
    <source>
        <dbReference type="EMBL" id="MBM7585120.1"/>
    </source>
</evidence>
<evidence type="ECO:0000259" key="1">
    <source>
        <dbReference type="Pfam" id="PF01261"/>
    </source>
</evidence>
<keyword evidence="3" id="KW-1185">Reference proteome</keyword>
<dbReference type="PANTHER" id="PTHR12110">
    <property type="entry name" value="HYDROXYPYRUVATE ISOMERASE"/>
    <property type="match status" value="1"/>
</dbReference>
<name>A0ABS2NBC8_9BACI</name>
<accession>A0ABS2NBC8</accession>
<dbReference type="SUPFAM" id="SSF51658">
    <property type="entry name" value="Xylose isomerase-like"/>
    <property type="match status" value="1"/>
</dbReference>
<sequence>MKFAGMNTIFRHYPFQDFLDSMDRIGIRNIELWAGEPHIYVYRNILGNIRNIRKELKSRNMNIVCYTPEQCIYPYNLATSDSHWRKTSIHYFIENLYAALELGTNMMLVTSGIGDFSVSKEESWKFSCDSLSQLSKVAEKEGMILALEPLTKFESNLVIDSQGLKKMIEDIKSPSLKGMIDTVAMKLADETPEDYFSILPELCHFHLIDGDGQSDAHLALDEGVLKWREYLTSLQNHQYEGACTIEIMGSRYYHNPQDTIIKSFEKVRELGIL</sequence>
<dbReference type="Proteomes" id="UP001646157">
    <property type="component" value="Unassembled WGS sequence"/>
</dbReference>
<comment type="caution">
    <text evidence="2">The sequence shown here is derived from an EMBL/GenBank/DDBJ whole genome shotgun (WGS) entry which is preliminary data.</text>
</comment>
<dbReference type="Pfam" id="PF01261">
    <property type="entry name" value="AP_endonuc_2"/>
    <property type="match status" value="1"/>
</dbReference>
<gene>
    <name evidence="2" type="ORF">JOC86_001662</name>
</gene>
<feature type="domain" description="Xylose isomerase-like TIM barrel" evidence="1">
    <location>
        <begin position="24"/>
        <end position="268"/>
    </location>
</feature>
<dbReference type="RefSeq" id="WP_205170400.1">
    <property type="nucleotide sequence ID" value="NZ_JAFBDZ010000002.1"/>
</dbReference>